<name>A0AAD7RPS1_9TELE</name>
<comment type="caution">
    <text evidence="1">The sequence shown here is derived from an EMBL/GenBank/DDBJ whole genome shotgun (WGS) entry which is preliminary data.</text>
</comment>
<dbReference type="Proteomes" id="UP001221898">
    <property type="component" value="Unassembled WGS sequence"/>
</dbReference>
<dbReference type="AlphaFoldDB" id="A0AAD7RPS1"/>
<proteinExistence type="predicted"/>
<dbReference type="EMBL" id="JAINUG010000201">
    <property type="protein sequence ID" value="KAJ8388055.1"/>
    <property type="molecule type" value="Genomic_DNA"/>
</dbReference>
<gene>
    <name evidence="1" type="ORF">AAFF_G00146730</name>
</gene>
<evidence type="ECO:0000313" key="1">
    <source>
        <dbReference type="EMBL" id="KAJ8388055.1"/>
    </source>
</evidence>
<protein>
    <submittedName>
        <fullName evidence="1">Uncharacterized protein</fullName>
    </submittedName>
</protein>
<accession>A0AAD7RPS1</accession>
<organism evidence="1 2">
    <name type="scientific">Aldrovandia affinis</name>
    <dbReference type="NCBI Taxonomy" id="143900"/>
    <lineage>
        <taxon>Eukaryota</taxon>
        <taxon>Metazoa</taxon>
        <taxon>Chordata</taxon>
        <taxon>Craniata</taxon>
        <taxon>Vertebrata</taxon>
        <taxon>Euteleostomi</taxon>
        <taxon>Actinopterygii</taxon>
        <taxon>Neopterygii</taxon>
        <taxon>Teleostei</taxon>
        <taxon>Notacanthiformes</taxon>
        <taxon>Halosauridae</taxon>
        <taxon>Aldrovandia</taxon>
    </lineage>
</organism>
<sequence>MVRLEEFWERGMTRVSAADQRTLCQCPSRRATGAPGLAPHPAHAAQYRSQCPGSVRQSQEAPRKHLARGPSLARGPTSLIQLIIKELFTFRLLLNRRACRLPLPLDAKRAKIENGSQYGRPAVAGILCVSLRCFDCDGVAERPTPPPPWSQTLRPVRHAGACRFTAVA</sequence>
<evidence type="ECO:0000313" key="2">
    <source>
        <dbReference type="Proteomes" id="UP001221898"/>
    </source>
</evidence>
<reference evidence="1" key="1">
    <citation type="journal article" date="2023" name="Science">
        <title>Genome structures resolve the early diversification of teleost fishes.</title>
        <authorList>
            <person name="Parey E."/>
            <person name="Louis A."/>
            <person name="Montfort J."/>
            <person name="Bouchez O."/>
            <person name="Roques C."/>
            <person name="Iampietro C."/>
            <person name="Lluch J."/>
            <person name="Castinel A."/>
            <person name="Donnadieu C."/>
            <person name="Desvignes T."/>
            <person name="Floi Bucao C."/>
            <person name="Jouanno E."/>
            <person name="Wen M."/>
            <person name="Mejri S."/>
            <person name="Dirks R."/>
            <person name="Jansen H."/>
            <person name="Henkel C."/>
            <person name="Chen W.J."/>
            <person name="Zahm M."/>
            <person name="Cabau C."/>
            <person name="Klopp C."/>
            <person name="Thompson A.W."/>
            <person name="Robinson-Rechavi M."/>
            <person name="Braasch I."/>
            <person name="Lecointre G."/>
            <person name="Bobe J."/>
            <person name="Postlethwait J.H."/>
            <person name="Berthelot C."/>
            <person name="Roest Crollius H."/>
            <person name="Guiguen Y."/>
        </authorList>
    </citation>
    <scope>NUCLEOTIDE SEQUENCE</scope>
    <source>
        <strain evidence="1">NC1722</strain>
    </source>
</reference>
<keyword evidence="2" id="KW-1185">Reference proteome</keyword>